<dbReference type="RefSeq" id="WP_119756048.1">
    <property type="nucleotide sequence ID" value="NZ_CP032382.1"/>
</dbReference>
<evidence type="ECO:0000313" key="1">
    <source>
        <dbReference type="EMBL" id="AYB32799.1"/>
    </source>
</evidence>
<dbReference type="InterPro" id="IPR023393">
    <property type="entry name" value="START-like_dom_sf"/>
</dbReference>
<evidence type="ECO:0000313" key="2">
    <source>
        <dbReference type="Proteomes" id="UP000266183"/>
    </source>
</evidence>
<protein>
    <recommendedName>
        <fullName evidence="3">SRPBCC family protein</fullName>
    </recommendedName>
</protein>
<name>A0A385SNQ3_9BACT</name>
<accession>A0A385SNQ3</accession>
<dbReference type="KEGG" id="chk:D4L85_20430"/>
<dbReference type="AlphaFoldDB" id="A0A385SNQ3"/>
<dbReference type="Proteomes" id="UP000266183">
    <property type="component" value="Chromosome"/>
</dbReference>
<reference evidence="2" key="1">
    <citation type="submission" date="2018-09" db="EMBL/GenBank/DDBJ databases">
        <title>Chryseolinea sp. KIS68-18 isolated from soil.</title>
        <authorList>
            <person name="Weon H.-Y."/>
            <person name="Kwon S.-W."/>
            <person name="Lee S.A."/>
        </authorList>
    </citation>
    <scope>NUCLEOTIDE SEQUENCE [LARGE SCALE GENOMIC DNA]</scope>
    <source>
        <strain evidence="2">KIS68-18</strain>
    </source>
</reference>
<sequence>MVQRCQLFPVTSVEHWAGLRQQFHRYLAQELVATRTLRLDLEAEKAFTFISVAHHWPDFKFHGIWQLSPCGDHLKFQSNCGSGTLTVEVKEQELRIDYSIFFEHEDRYEVGIRFLTISKGACDLVMSITKPRRMPISYFENKLTQLDEGLERLRRILEG</sequence>
<dbReference type="Gene3D" id="3.30.530.20">
    <property type="match status" value="1"/>
</dbReference>
<organism evidence="1 2">
    <name type="scientific">Chryseolinea soli</name>
    <dbReference type="NCBI Taxonomy" id="2321403"/>
    <lineage>
        <taxon>Bacteria</taxon>
        <taxon>Pseudomonadati</taxon>
        <taxon>Bacteroidota</taxon>
        <taxon>Cytophagia</taxon>
        <taxon>Cytophagales</taxon>
        <taxon>Fulvivirgaceae</taxon>
        <taxon>Chryseolinea</taxon>
    </lineage>
</organism>
<dbReference type="EMBL" id="CP032382">
    <property type="protein sequence ID" value="AYB32799.1"/>
    <property type="molecule type" value="Genomic_DNA"/>
</dbReference>
<gene>
    <name evidence="1" type="ORF">D4L85_20430</name>
</gene>
<proteinExistence type="predicted"/>
<evidence type="ECO:0008006" key="3">
    <source>
        <dbReference type="Google" id="ProtNLM"/>
    </source>
</evidence>
<keyword evidence="2" id="KW-1185">Reference proteome</keyword>
<dbReference type="SUPFAM" id="SSF55961">
    <property type="entry name" value="Bet v1-like"/>
    <property type="match status" value="1"/>
</dbReference>